<dbReference type="CDD" id="cd06222">
    <property type="entry name" value="RNase_H_like"/>
    <property type="match status" value="1"/>
</dbReference>
<dbReference type="Gene3D" id="3.60.10.10">
    <property type="entry name" value="Endonuclease/exonuclease/phosphatase"/>
    <property type="match status" value="1"/>
</dbReference>
<name>A0A2N9G7W6_FAGSY</name>
<dbReference type="InterPro" id="IPR025558">
    <property type="entry name" value="DUF4283"/>
</dbReference>
<dbReference type="InterPro" id="IPR036397">
    <property type="entry name" value="RNaseH_sf"/>
</dbReference>
<feature type="domain" description="DUF4283" evidence="3">
    <location>
        <begin position="31"/>
        <end position="111"/>
    </location>
</feature>
<dbReference type="GO" id="GO:0004523">
    <property type="term" value="F:RNA-DNA hybrid ribonuclease activity"/>
    <property type="evidence" value="ECO:0007669"/>
    <property type="project" value="InterPro"/>
</dbReference>
<dbReference type="InterPro" id="IPR040256">
    <property type="entry name" value="At4g02000-like"/>
</dbReference>
<dbReference type="PANTHER" id="PTHR31286">
    <property type="entry name" value="GLYCINE-RICH CELL WALL STRUCTURAL PROTEIN 1.8-LIKE"/>
    <property type="match status" value="1"/>
</dbReference>
<dbReference type="Gene3D" id="3.30.420.10">
    <property type="entry name" value="Ribonuclease H-like superfamily/Ribonuclease H"/>
    <property type="match status" value="1"/>
</dbReference>
<evidence type="ECO:0000259" key="2">
    <source>
        <dbReference type="Pfam" id="PF13456"/>
    </source>
</evidence>
<dbReference type="InterPro" id="IPR044730">
    <property type="entry name" value="RNase_H-like_dom_plant"/>
</dbReference>
<dbReference type="InterPro" id="IPR036691">
    <property type="entry name" value="Endo/exonu/phosph_ase_sf"/>
</dbReference>
<dbReference type="SUPFAM" id="SSF56219">
    <property type="entry name" value="DNase I-like"/>
    <property type="match status" value="1"/>
</dbReference>
<dbReference type="Pfam" id="PF13456">
    <property type="entry name" value="RVT_3"/>
    <property type="match status" value="1"/>
</dbReference>
<protein>
    <recommendedName>
        <fullName evidence="5">DUF4283 domain-containing protein</fullName>
    </recommendedName>
</protein>
<sequence>MDDLDSLWKRLSLNDKKDNIFDLSSDAQLDKPTLAAKFYTRRVINVEAIASNFKPLWQTCKSFSIQDVGDNMALIKFEDTADMERVLLREPWSYDKYLIAFHWLSNEVAVENLPFHQVDFWVQLHNLPVFSMKRKVAIAMGSYIGEVLPSPTQEEEAGNGKYMRVRVRVDITKPLCHGRKIGLAMEQRAGFSSNMNACQFLLLRALEYGIWLRAAGERSFCRIQVTVEGNSRRAMEARWKSDAPKSNPPSHQPPATSPPFVDFPTTDMEVSENLVPDQINADITNANPMSFEDRLHEIDVEINYVPGNHGEQLPAGDNHIEPIIAAESQENYMGQLNPINPPSFSRAPLSDISNHWATPERQCKPKMSSWKKKARSKDPITTTSLIILAEKRTNAKAFQATTTEGGGLALFWSADLDASIKSYSSNHIDAVINEGKTDAWRLTGVYGAPETHNRSKTWDLLCRLNGLYQLPWCCLGDFNEVVKLEEMHGRFRRPERQMQAFRNVFDDCGFVDLGFNGFPFTWCNNRDPPNTTSPPSSRRQRRRPFRFEEMWMSDSGCEKTIMNAWRSTRPGTAMFQVSHKLRECKHQLGSWSRETFGNIGKQIEAIKTQLKHAETLSIQGVNHENLQTLRKRLNSLFKKEEKMWRQHSRSLWLANGDRNTKYFHSRATQRRRRNHIHSLRDNMDILHDTSEGRLITDNVLVAFETLHHMHHNKIGRDGAMALKLDMNDSLLFSKATPSACEKIQDILDQYEKASGQQVKRDKTTIYFSKNTPEASQNVIKEALEGWKEKLLSQAGRKILIKAVAQAIPTYSMSCFRLPTKLCNDLEAMGGLGFRDLRKFNDALLAKQIPLSNQDHADKLTWPGNTNGEYSVQSGYRFLVDEEDKNLPGSSMPNPLQDLWSSIWSLKTQPLRNTPMEDFANLLSKVLHHGKDSEPEIFIIICWALWQRRNKIRLHQEVESINLVGSKAKCYLEEYTRETEHDKPQPQPALAVRWQPLRKHRYKVNYDGAVFKETNEAGIGIIVRDSRGLVMASLIQKVRFPHSVPSIEAWAVKRSIQFVLEIGLTEAEFEGDS</sequence>
<dbReference type="PANTHER" id="PTHR31286:SF167">
    <property type="entry name" value="OS09G0268800 PROTEIN"/>
    <property type="match status" value="1"/>
</dbReference>
<gene>
    <name evidence="4" type="ORF">FSB_LOCUS23427</name>
</gene>
<evidence type="ECO:0000259" key="3">
    <source>
        <dbReference type="Pfam" id="PF14111"/>
    </source>
</evidence>
<evidence type="ECO:0000313" key="4">
    <source>
        <dbReference type="EMBL" id="SPC95545.1"/>
    </source>
</evidence>
<feature type="region of interest" description="Disordered" evidence="1">
    <location>
        <begin position="235"/>
        <end position="265"/>
    </location>
</feature>
<evidence type="ECO:0000256" key="1">
    <source>
        <dbReference type="SAM" id="MobiDB-lite"/>
    </source>
</evidence>
<organism evidence="4">
    <name type="scientific">Fagus sylvatica</name>
    <name type="common">Beechnut</name>
    <dbReference type="NCBI Taxonomy" id="28930"/>
    <lineage>
        <taxon>Eukaryota</taxon>
        <taxon>Viridiplantae</taxon>
        <taxon>Streptophyta</taxon>
        <taxon>Embryophyta</taxon>
        <taxon>Tracheophyta</taxon>
        <taxon>Spermatophyta</taxon>
        <taxon>Magnoliopsida</taxon>
        <taxon>eudicotyledons</taxon>
        <taxon>Gunneridae</taxon>
        <taxon>Pentapetalae</taxon>
        <taxon>rosids</taxon>
        <taxon>fabids</taxon>
        <taxon>Fagales</taxon>
        <taxon>Fagaceae</taxon>
        <taxon>Fagus</taxon>
    </lineage>
</organism>
<dbReference type="GO" id="GO:0003676">
    <property type="term" value="F:nucleic acid binding"/>
    <property type="evidence" value="ECO:0007669"/>
    <property type="project" value="InterPro"/>
</dbReference>
<proteinExistence type="predicted"/>
<accession>A0A2N9G7W6</accession>
<evidence type="ECO:0008006" key="5">
    <source>
        <dbReference type="Google" id="ProtNLM"/>
    </source>
</evidence>
<dbReference type="Pfam" id="PF14111">
    <property type="entry name" value="DUF4283"/>
    <property type="match status" value="1"/>
</dbReference>
<dbReference type="AlphaFoldDB" id="A0A2N9G7W6"/>
<dbReference type="EMBL" id="OIVN01001580">
    <property type="protein sequence ID" value="SPC95545.1"/>
    <property type="molecule type" value="Genomic_DNA"/>
</dbReference>
<reference evidence="4" key="1">
    <citation type="submission" date="2018-02" db="EMBL/GenBank/DDBJ databases">
        <authorList>
            <person name="Cohen D.B."/>
            <person name="Kent A.D."/>
        </authorList>
    </citation>
    <scope>NUCLEOTIDE SEQUENCE</scope>
</reference>
<feature type="domain" description="RNase H type-1" evidence="2">
    <location>
        <begin position="1004"/>
        <end position="1072"/>
    </location>
</feature>
<feature type="compositionally biased region" description="Pro residues" evidence="1">
    <location>
        <begin position="246"/>
        <end position="257"/>
    </location>
</feature>
<dbReference type="InterPro" id="IPR002156">
    <property type="entry name" value="RNaseH_domain"/>
</dbReference>